<evidence type="ECO:0000313" key="8">
    <source>
        <dbReference type="EMBL" id="KAF9999796.1"/>
    </source>
</evidence>
<dbReference type="AlphaFoldDB" id="A0A9P6ST37"/>
<feature type="compositionally biased region" description="Acidic residues" evidence="7">
    <location>
        <begin position="135"/>
        <end position="151"/>
    </location>
</feature>
<feature type="compositionally biased region" description="Basic and acidic residues" evidence="7">
    <location>
        <begin position="550"/>
        <end position="571"/>
    </location>
</feature>
<name>A0A9P6ST37_9FUNG</name>
<accession>A0A9P6ST37</accession>
<comment type="subcellular location">
    <subcellularLocation>
        <location evidence="1">Cytoplasm</location>
    </subcellularLocation>
</comment>
<dbReference type="InterPro" id="IPR025279">
    <property type="entry name" value="NST1"/>
</dbReference>
<feature type="compositionally biased region" description="Polar residues" evidence="7">
    <location>
        <begin position="990"/>
        <end position="1000"/>
    </location>
</feature>
<feature type="compositionally biased region" description="Low complexity" evidence="7">
    <location>
        <begin position="782"/>
        <end position="798"/>
    </location>
</feature>
<dbReference type="InterPro" id="IPR040401">
    <property type="entry name" value="CCDC162"/>
</dbReference>
<feature type="region of interest" description="Disordered" evidence="7">
    <location>
        <begin position="1072"/>
        <end position="1105"/>
    </location>
</feature>
<feature type="compositionally biased region" description="Low complexity" evidence="7">
    <location>
        <begin position="971"/>
        <end position="985"/>
    </location>
</feature>
<keyword evidence="9" id="KW-1185">Reference proteome</keyword>
<feature type="compositionally biased region" description="Basic residues" evidence="7">
    <location>
        <begin position="121"/>
        <end position="131"/>
    </location>
</feature>
<evidence type="ECO:0000256" key="7">
    <source>
        <dbReference type="SAM" id="MobiDB-lite"/>
    </source>
</evidence>
<feature type="compositionally biased region" description="Polar residues" evidence="7">
    <location>
        <begin position="799"/>
        <end position="819"/>
    </location>
</feature>
<feature type="region of interest" description="Disordered" evidence="7">
    <location>
        <begin position="359"/>
        <end position="437"/>
    </location>
</feature>
<feature type="compositionally biased region" description="Acidic residues" evidence="7">
    <location>
        <begin position="486"/>
        <end position="504"/>
    </location>
</feature>
<evidence type="ECO:0000256" key="1">
    <source>
        <dbReference type="ARBA" id="ARBA00004496"/>
    </source>
</evidence>
<dbReference type="OrthoDB" id="21629at2759"/>
<feature type="compositionally biased region" description="Basic residues" evidence="7">
    <location>
        <begin position="206"/>
        <end position="217"/>
    </location>
</feature>
<evidence type="ECO:0000256" key="4">
    <source>
        <dbReference type="ARBA" id="ARBA00020733"/>
    </source>
</evidence>
<feature type="compositionally biased region" description="Basic and acidic residues" evidence="7">
    <location>
        <begin position="472"/>
        <end position="485"/>
    </location>
</feature>
<evidence type="ECO:0000256" key="6">
    <source>
        <dbReference type="ARBA" id="ARBA00023054"/>
    </source>
</evidence>
<feature type="region of interest" description="Disordered" evidence="7">
    <location>
        <begin position="472"/>
        <end position="513"/>
    </location>
</feature>
<evidence type="ECO:0000313" key="9">
    <source>
        <dbReference type="Proteomes" id="UP000749646"/>
    </source>
</evidence>
<evidence type="ECO:0000256" key="3">
    <source>
        <dbReference type="ARBA" id="ARBA00015112"/>
    </source>
</evidence>
<comment type="similarity">
    <text evidence="2">Belongs to the NST1 family.</text>
</comment>
<reference evidence="8" key="1">
    <citation type="journal article" date="2020" name="Fungal Divers.">
        <title>Resolving the Mortierellaceae phylogeny through synthesis of multi-gene phylogenetics and phylogenomics.</title>
        <authorList>
            <person name="Vandepol N."/>
            <person name="Liber J."/>
            <person name="Desiro A."/>
            <person name="Na H."/>
            <person name="Kennedy M."/>
            <person name="Barry K."/>
            <person name="Grigoriev I.V."/>
            <person name="Miller A.N."/>
            <person name="O'Donnell K."/>
            <person name="Stajich J.E."/>
            <person name="Bonito G."/>
        </authorList>
    </citation>
    <scope>NUCLEOTIDE SEQUENCE</scope>
    <source>
        <strain evidence="8">MES-2147</strain>
    </source>
</reference>
<evidence type="ECO:0000256" key="5">
    <source>
        <dbReference type="ARBA" id="ARBA00022490"/>
    </source>
</evidence>
<feature type="compositionally biased region" description="Low complexity" evidence="7">
    <location>
        <begin position="176"/>
        <end position="204"/>
    </location>
</feature>
<feature type="region of interest" description="Disordered" evidence="7">
    <location>
        <begin position="753"/>
        <end position="844"/>
    </location>
</feature>
<dbReference type="GO" id="GO:0005737">
    <property type="term" value="C:cytoplasm"/>
    <property type="evidence" value="ECO:0007669"/>
    <property type="project" value="UniProtKB-SubCell"/>
</dbReference>
<keyword evidence="5" id="KW-0963">Cytoplasm</keyword>
<dbReference type="CDD" id="cd22249">
    <property type="entry name" value="UDM1_RNF168_RNF169-like"/>
    <property type="match status" value="1"/>
</dbReference>
<feature type="compositionally biased region" description="Basic and acidic residues" evidence="7">
    <location>
        <begin position="257"/>
        <end position="273"/>
    </location>
</feature>
<sequence length="1135" mass="126768">MAAHTFAPEDALPPPKSTVIYSRDGRKRSLNIDITKHMASSLQDNPMGPSTPLIAATATSPDDAHADTVSGIKGHPTSSDHDGTVAASTSSSHKKKKKKKTKKKALGSIDESSTSSARQQNHQHHVGCRHHHLEDEEEDDEDLYSDEDAYDPETPALGSSASAGVLGANSHVSSSAGTAPAAGAVAITTTAATHPTVNSNSESGSSKKRKKKRKKSSTTRVVPSAPGNGVSSQHNRNHSHGNSGSSSKVMVQSGHRNGHDRSAAVKRLHDSHSQNDGFWHYSDAEERQRIREFWFQLREEERRSLVRVEKEAVLKKMKEQQRHSCSCSLCGRKRTAIEEELELLYDAYYDELEQYANQQQPSDGHALTYPQHSPAFEEDDLSDESRHSDEEDEEGDEEDDDEDDEEGYEDEEEEEEEYDDEVNNRKAPFTYRSGFPNTLQAKGNILTVAEDLLENDGKKFLEMMDRLADRKVQRDDESLDNRGVYEEYDDEEEGEFEDEGAEEDTLTKEQRMEEGRRMFQAFAARMFEQRVLSAYREKVAQERQERLLAELEEESRQVQLREERKEREKEKRRDKKRLQRQQKEEEKTAKEAQRLAEEKQLLEERERKLDADRKRREEERRVKEEEKRQREEERVRKEEERKRKLKEEKAREVEKERKRKDEQLAREQEEQARKLAKEARKTEEDARKAEETAREEARRLEREVYLKQRLAEEQRRQDELRQQEQLTKEELVKQEQTRQELTRQVVVAAAAAAMAASAVNSPPAHVLKSNAPTSPSQDTKAMSDAGMSSASQGSQSRSPIASISTSPIHVPESVSSQPLPAQGPSIPLANNLWANPYPPQGTPQSPLQHIFPQPMQRGMYRPPSHFGHIGDLDAFPARMSHAAGRGAFMGASLQNQSPFQPIPPLQQPSSPLPQQMGGLRSPGLAPMGYGQTNVPAKQLLTLMSPSVVSGNQDLINNSGSPLHSPSTLGAIGTPIGPFGPISPIGHTRRTSTPYGPTSGDTIRPIQRPVPIGRPKDSHHHSASGTIASSFDSLSLGLSGLSIGADLERRPRSPSLNLTGTATLDLDGISLGKESKRVSNPGSDSLTHSHSNDPAHLPPLSPSIRNQRESSFFSNSIFGSRVNGHGKCLHFPPEIT</sequence>
<dbReference type="EMBL" id="JAAAHW010000699">
    <property type="protein sequence ID" value="KAF9999796.1"/>
    <property type="molecule type" value="Genomic_DNA"/>
</dbReference>
<feature type="region of interest" description="Disordered" evidence="7">
    <location>
        <begin position="968"/>
        <end position="1025"/>
    </location>
</feature>
<comment type="caution">
    <text evidence="8">The sequence shown here is derived from an EMBL/GenBank/DDBJ whole genome shotgun (WGS) entry which is preliminary data.</text>
</comment>
<feature type="compositionally biased region" description="Acidic residues" evidence="7">
    <location>
        <begin position="390"/>
        <end position="421"/>
    </location>
</feature>
<keyword evidence="6" id="KW-0175">Coiled coil</keyword>
<feature type="compositionally biased region" description="Basic residues" evidence="7">
    <location>
        <begin position="92"/>
        <end position="105"/>
    </location>
</feature>
<feature type="compositionally biased region" description="Polar residues" evidence="7">
    <location>
        <begin position="110"/>
        <end position="120"/>
    </location>
</feature>
<feature type="compositionally biased region" description="Polar residues" evidence="7">
    <location>
        <begin position="1077"/>
        <end position="1088"/>
    </location>
</feature>
<dbReference type="Pfam" id="PF13945">
    <property type="entry name" value="NST1"/>
    <property type="match status" value="1"/>
</dbReference>
<evidence type="ECO:0000256" key="2">
    <source>
        <dbReference type="ARBA" id="ARBA00007112"/>
    </source>
</evidence>
<dbReference type="PANTHER" id="PTHR33331">
    <property type="entry name" value="COILED-COIL DOMAIN-CONTAINING PROTEIN 162"/>
    <property type="match status" value="1"/>
</dbReference>
<organism evidence="8 9">
    <name type="scientific">Modicella reniformis</name>
    <dbReference type="NCBI Taxonomy" id="1440133"/>
    <lineage>
        <taxon>Eukaryota</taxon>
        <taxon>Fungi</taxon>
        <taxon>Fungi incertae sedis</taxon>
        <taxon>Mucoromycota</taxon>
        <taxon>Mortierellomycotina</taxon>
        <taxon>Mortierellomycetes</taxon>
        <taxon>Mortierellales</taxon>
        <taxon>Mortierellaceae</taxon>
        <taxon>Modicella</taxon>
    </lineage>
</organism>
<dbReference type="Proteomes" id="UP000749646">
    <property type="component" value="Unassembled WGS sequence"/>
</dbReference>
<proteinExistence type="inferred from homology"/>
<dbReference type="PANTHER" id="PTHR33331:SF13">
    <property type="entry name" value="COILED-COIL DOMAIN CONTAINING 162"/>
    <property type="match status" value="1"/>
</dbReference>
<feature type="region of interest" description="Disordered" evidence="7">
    <location>
        <begin position="550"/>
        <end position="739"/>
    </location>
</feature>
<protein>
    <recommendedName>
        <fullName evidence="4">Stress response protein NST1</fullName>
    </recommendedName>
    <alternativeName>
        <fullName evidence="3">Stress response protein nst1</fullName>
    </alternativeName>
</protein>
<feature type="region of interest" description="Disordered" evidence="7">
    <location>
        <begin position="1"/>
        <end position="278"/>
    </location>
</feature>
<feature type="compositionally biased region" description="Basic and acidic residues" evidence="7">
    <location>
        <begin position="581"/>
        <end position="739"/>
    </location>
</feature>
<gene>
    <name evidence="8" type="primary">NST1</name>
    <name evidence="8" type="ORF">BGZ65_004894</name>
</gene>
<feature type="compositionally biased region" description="Polar residues" evidence="7">
    <location>
        <begin position="770"/>
        <end position="780"/>
    </location>
</feature>